<evidence type="ECO:0000313" key="2">
    <source>
        <dbReference type="EMBL" id="KAJ1142490.1"/>
    </source>
</evidence>
<reference evidence="2" key="1">
    <citation type="journal article" date="2022" name="bioRxiv">
        <title>Sequencing and chromosome-scale assembly of the giantPleurodeles waltlgenome.</title>
        <authorList>
            <person name="Brown T."/>
            <person name="Elewa A."/>
            <person name="Iarovenko S."/>
            <person name="Subramanian E."/>
            <person name="Araus A.J."/>
            <person name="Petzold A."/>
            <person name="Susuki M."/>
            <person name="Suzuki K.-i.T."/>
            <person name="Hayashi T."/>
            <person name="Toyoda A."/>
            <person name="Oliveira C."/>
            <person name="Osipova E."/>
            <person name="Leigh N.D."/>
            <person name="Simon A."/>
            <person name="Yun M.H."/>
        </authorList>
    </citation>
    <scope>NUCLEOTIDE SEQUENCE</scope>
    <source>
        <strain evidence="2">20211129_DDA</strain>
        <tissue evidence="2">Liver</tissue>
    </source>
</reference>
<feature type="region of interest" description="Disordered" evidence="1">
    <location>
        <begin position="134"/>
        <end position="157"/>
    </location>
</feature>
<dbReference type="AlphaFoldDB" id="A0AAV7QVT6"/>
<proteinExistence type="predicted"/>
<organism evidence="2 3">
    <name type="scientific">Pleurodeles waltl</name>
    <name type="common">Iberian ribbed newt</name>
    <dbReference type="NCBI Taxonomy" id="8319"/>
    <lineage>
        <taxon>Eukaryota</taxon>
        <taxon>Metazoa</taxon>
        <taxon>Chordata</taxon>
        <taxon>Craniata</taxon>
        <taxon>Vertebrata</taxon>
        <taxon>Euteleostomi</taxon>
        <taxon>Amphibia</taxon>
        <taxon>Batrachia</taxon>
        <taxon>Caudata</taxon>
        <taxon>Salamandroidea</taxon>
        <taxon>Salamandridae</taxon>
        <taxon>Pleurodelinae</taxon>
        <taxon>Pleurodeles</taxon>
    </lineage>
</organism>
<sequence>MRIKFLRAITGQQLTSGYISKRFQEVHVGVKSALANEMDSQVFILCDLRKAHPVKKLLTKAFDFLSKDNYFGFCVVYFKADLANVEVQELIAVGRFWFGSTTPHTPKILHRPHSYNKVHRKSLRPQDMHVVIHTPQNTNPYDHESIHDHDLERKRPA</sequence>
<evidence type="ECO:0000313" key="3">
    <source>
        <dbReference type="Proteomes" id="UP001066276"/>
    </source>
</evidence>
<name>A0AAV7QVT6_PLEWA</name>
<dbReference type="EMBL" id="JANPWB010000010">
    <property type="protein sequence ID" value="KAJ1142490.1"/>
    <property type="molecule type" value="Genomic_DNA"/>
</dbReference>
<evidence type="ECO:0000256" key="1">
    <source>
        <dbReference type="SAM" id="MobiDB-lite"/>
    </source>
</evidence>
<gene>
    <name evidence="2" type="ORF">NDU88_008804</name>
</gene>
<dbReference type="Proteomes" id="UP001066276">
    <property type="component" value="Chromosome 6"/>
</dbReference>
<feature type="compositionally biased region" description="Basic and acidic residues" evidence="1">
    <location>
        <begin position="141"/>
        <end position="157"/>
    </location>
</feature>
<accession>A0AAV7QVT6</accession>
<protein>
    <submittedName>
        <fullName evidence="2">Uncharacterized protein</fullName>
    </submittedName>
</protein>
<keyword evidence="3" id="KW-1185">Reference proteome</keyword>
<comment type="caution">
    <text evidence="2">The sequence shown here is derived from an EMBL/GenBank/DDBJ whole genome shotgun (WGS) entry which is preliminary data.</text>
</comment>